<dbReference type="EMBL" id="CM029048">
    <property type="protein sequence ID" value="KAG2579895.1"/>
    <property type="molecule type" value="Genomic_DNA"/>
</dbReference>
<name>A0A8T0R3V0_PANVG</name>
<evidence type="ECO:0000313" key="3">
    <source>
        <dbReference type="Proteomes" id="UP000823388"/>
    </source>
</evidence>
<gene>
    <name evidence="2" type="ORF">PVAP13_6NG311837</name>
</gene>
<reference evidence="2" key="1">
    <citation type="submission" date="2020-05" db="EMBL/GenBank/DDBJ databases">
        <title>WGS assembly of Panicum virgatum.</title>
        <authorList>
            <person name="Lovell J.T."/>
            <person name="Jenkins J."/>
            <person name="Shu S."/>
            <person name="Juenger T.E."/>
            <person name="Schmutz J."/>
        </authorList>
    </citation>
    <scope>NUCLEOTIDE SEQUENCE</scope>
    <source>
        <strain evidence="2">AP13</strain>
    </source>
</reference>
<feature type="region of interest" description="Disordered" evidence="1">
    <location>
        <begin position="18"/>
        <end position="44"/>
    </location>
</feature>
<evidence type="ECO:0000256" key="1">
    <source>
        <dbReference type="SAM" id="MobiDB-lite"/>
    </source>
</evidence>
<comment type="caution">
    <text evidence="2">The sequence shown here is derived from an EMBL/GenBank/DDBJ whole genome shotgun (WGS) entry which is preliminary data.</text>
</comment>
<sequence>MELPRRRRFPRCWNSAMPRRALPPLAPPRSSPAAGAARGQHGLPVRTAREVAGVAAYRGHARPAWPLVRAAQEAAVAASAGSARGHRHERGGMRLLPLAVRRSPVLGARRSELGERCGRLLSLLLPRHARG</sequence>
<keyword evidence="3" id="KW-1185">Reference proteome</keyword>
<organism evidence="2 3">
    <name type="scientific">Panicum virgatum</name>
    <name type="common">Blackwell switchgrass</name>
    <dbReference type="NCBI Taxonomy" id="38727"/>
    <lineage>
        <taxon>Eukaryota</taxon>
        <taxon>Viridiplantae</taxon>
        <taxon>Streptophyta</taxon>
        <taxon>Embryophyta</taxon>
        <taxon>Tracheophyta</taxon>
        <taxon>Spermatophyta</taxon>
        <taxon>Magnoliopsida</taxon>
        <taxon>Liliopsida</taxon>
        <taxon>Poales</taxon>
        <taxon>Poaceae</taxon>
        <taxon>PACMAD clade</taxon>
        <taxon>Panicoideae</taxon>
        <taxon>Panicodae</taxon>
        <taxon>Paniceae</taxon>
        <taxon>Panicinae</taxon>
        <taxon>Panicum</taxon>
        <taxon>Panicum sect. Hiantes</taxon>
    </lineage>
</organism>
<dbReference type="Proteomes" id="UP000823388">
    <property type="component" value="Chromosome 6N"/>
</dbReference>
<dbReference type="AlphaFoldDB" id="A0A8T0R3V0"/>
<accession>A0A8T0R3V0</accession>
<evidence type="ECO:0000313" key="2">
    <source>
        <dbReference type="EMBL" id="KAG2579895.1"/>
    </source>
</evidence>
<protein>
    <submittedName>
        <fullName evidence="2">Uncharacterized protein</fullName>
    </submittedName>
</protein>
<proteinExistence type="predicted"/>